<keyword evidence="3" id="KW-1185">Reference proteome</keyword>
<dbReference type="InterPro" id="IPR040632">
    <property type="entry name" value="Sulfotransfer_4"/>
</dbReference>
<dbReference type="Pfam" id="PF17784">
    <property type="entry name" value="Sulfotransfer_4"/>
    <property type="match status" value="1"/>
</dbReference>
<dbReference type="OrthoDB" id="408152at2759"/>
<reference evidence="3" key="1">
    <citation type="journal article" date="2015" name="Genome Announc.">
        <title>Draft genome sequence of the fungus Penicillium brasilianum MG11.</title>
        <authorList>
            <person name="Horn F."/>
            <person name="Linde J."/>
            <person name="Mattern D.J."/>
            <person name="Walther G."/>
            <person name="Guthke R."/>
            <person name="Brakhage A.A."/>
            <person name="Valiante V."/>
        </authorList>
    </citation>
    <scope>NUCLEOTIDE SEQUENCE [LARGE SCALE GENOMIC DNA]</scope>
    <source>
        <strain evidence="3">MG11</strain>
    </source>
</reference>
<keyword evidence="1" id="KW-0812">Transmembrane</keyword>
<proteinExistence type="predicted"/>
<accession>A0A0F7TDR0</accession>
<dbReference type="AlphaFoldDB" id="A0A0F7TDR0"/>
<sequence length="288" mass="33107">MSLALSDNLAPQPITDIFTDDTNITRRECHRTVPMKVLALGVGRTGTASLRKALERLGYVKCYHMLCASVENPPDCLMWHDALNAKYKGEGHFGRKEWDQLLGECQAVCDWPACAFAKELIEAYPNAKVILNTRDIDQWYTSVTKTVYWRVSDPEHKFLANFSWAAAMYYPMLNKFFQTFFRGDFPNEGKQVYREHVDEVRSLVPPERLLEYNINEGWAPLCEFLDEEIPSDPFPDINDVADFRNRCRTRNRLQIMNALLQVITMGGSLLVTGLTATMVFKRFTRPSC</sequence>
<dbReference type="STRING" id="104259.A0A0F7TDR0"/>
<dbReference type="EMBL" id="CDHK01000001">
    <property type="protein sequence ID" value="CEJ54660.1"/>
    <property type="molecule type" value="Genomic_DNA"/>
</dbReference>
<evidence type="ECO:0000313" key="3">
    <source>
        <dbReference type="Proteomes" id="UP000042958"/>
    </source>
</evidence>
<evidence type="ECO:0000313" key="2">
    <source>
        <dbReference type="EMBL" id="CEJ54660.1"/>
    </source>
</evidence>
<dbReference type="InterPro" id="IPR027417">
    <property type="entry name" value="P-loop_NTPase"/>
</dbReference>
<dbReference type="Proteomes" id="UP000042958">
    <property type="component" value="Unassembled WGS sequence"/>
</dbReference>
<keyword evidence="1" id="KW-1133">Transmembrane helix</keyword>
<gene>
    <name evidence="2" type="ORF">PMG11_00960</name>
</gene>
<protein>
    <submittedName>
        <fullName evidence="2">Putative NAD dependent epimerase/dehydratase</fullName>
    </submittedName>
</protein>
<evidence type="ECO:0000256" key="1">
    <source>
        <dbReference type="SAM" id="Phobius"/>
    </source>
</evidence>
<organism evidence="2 3">
    <name type="scientific">Penicillium brasilianum</name>
    <dbReference type="NCBI Taxonomy" id="104259"/>
    <lineage>
        <taxon>Eukaryota</taxon>
        <taxon>Fungi</taxon>
        <taxon>Dikarya</taxon>
        <taxon>Ascomycota</taxon>
        <taxon>Pezizomycotina</taxon>
        <taxon>Eurotiomycetes</taxon>
        <taxon>Eurotiomycetidae</taxon>
        <taxon>Eurotiales</taxon>
        <taxon>Aspergillaceae</taxon>
        <taxon>Penicillium</taxon>
    </lineage>
</organism>
<dbReference type="PANTHER" id="PTHR36978">
    <property type="entry name" value="P-LOOP CONTAINING NUCLEOTIDE TRIPHOSPHATE HYDROLASE"/>
    <property type="match status" value="1"/>
</dbReference>
<dbReference type="Gene3D" id="3.40.50.300">
    <property type="entry name" value="P-loop containing nucleotide triphosphate hydrolases"/>
    <property type="match status" value="1"/>
</dbReference>
<keyword evidence="1" id="KW-0472">Membrane</keyword>
<name>A0A0F7TDR0_PENBI</name>
<dbReference type="PANTHER" id="PTHR36978:SF4">
    <property type="entry name" value="P-LOOP CONTAINING NUCLEOSIDE TRIPHOSPHATE HYDROLASE PROTEIN"/>
    <property type="match status" value="1"/>
</dbReference>
<dbReference type="SUPFAM" id="SSF52540">
    <property type="entry name" value="P-loop containing nucleoside triphosphate hydrolases"/>
    <property type="match status" value="1"/>
</dbReference>
<feature type="transmembrane region" description="Helical" evidence="1">
    <location>
        <begin position="258"/>
        <end position="280"/>
    </location>
</feature>